<sequence>MARSNYEGAINLNKYSIEIKRLMDQAAADGASKQVIQEVTRILGAHAAQQAKSPEEVPTMLRDILEQASKGITAGMLMYHGRHGVMDIHMMQVKG</sequence>
<reference evidence="2" key="1">
    <citation type="journal article" date="2019" name="Int. J. Syst. Evol. Microbiol.">
        <title>The Global Catalogue of Microorganisms (GCM) 10K type strain sequencing project: providing services to taxonomists for standard genome sequencing and annotation.</title>
        <authorList>
            <consortium name="The Broad Institute Genomics Platform"/>
            <consortium name="The Broad Institute Genome Sequencing Center for Infectious Disease"/>
            <person name="Wu L."/>
            <person name="Ma J."/>
        </authorList>
    </citation>
    <scope>NUCLEOTIDE SEQUENCE [LARGE SCALE GENOMIC DNA]</scope>
    <source>
        <strain evidence="2">GH52</strain>
    </source>
</reference>
<dbReference type="Proteomes" id="UP001597362">
    <property type="component" value="Unassembled WGS sequence"/>
</dbReference>
<organism evidence="1 2">
    <name type="scientific">Paenibacillus yanchengensis</name>
    <dbReference type="NCBI Taxonomy" id="2035833"/>
    <lineage>
        <taxon>Bacteria</taxon>
        <taxon>Bacillati</taxon>
        <taxon>Bacillota</taxon>
        <taxon>Bacilli</taxon>
        <taxon>Bacillales</taxon>
        <taxon>Paenibacillaceae</taxon>
        <taxon>Paenibacillus</taxon>
    </lineage>
</organism>
<name>A0ABW4YKW9_9BACL</name>
<protein>
    <submittedName>
        <fullName evidence="1">Uncharacterized protein</fullName>
    </submittedName>
</protein>
<gene>
    <name evidence="1" type="ORF">ACFSJH_11645</name>
</gene>
<evidence type="ECO:0000313" key="1">
    <source>
        <dbReference type="EMBL" id="MFD2116375.1"/>
    </source>
</evidence>
<dbReference type="EMBL" id="JBHUHO010000030">
    <property type="protein sequence ID" value="MFD2116375.1"/>
    <property type="molecule type" value="Genomic_DNA"/>
</dbReference>
<accession>A0ABW4YKW9</accession>
<dbReference type="RefSeq" id="WP_377772477.1">
    <property type="nucleotide sequence ID" value="NZ_JBHUHO010000030.1"/>
</dbReference>
<proteinExistence type="predicted"/>
<keyword evidence="2" id="KW-1185">Reference proteome</keyword>
<comment type="caution">
    <text evidence="1">The sequence shown here is derived from an EMBL/GenBank/DDBJ whole genome shotgun (WGS) entry which is preliminary data.</text>
</comment>
<evidence type="ECO:0000313" key="2">
    <source>
        <dbReference type="Proteomes" id="UP001597362"/>
    </source>
</evidence>